<evidence type="ECO:0000256" key="3">
    <source>
        <dbReference type="ARBA" id="ARBA00022737"/>
    </source>
</evidence>
<comment type="subcellular location">
    <subcellularLocation>
        <location evidence="1">Membrane</location>
        <topology evidence="1">Single-pass membrane protein</topology>
    </subcellularLocation>
</comment>
<keyword evidence="3" id="KW-0677">Repeat</keyword>
<dbReference type="InterPro" id="IPR037721">
    <property type="entry name" value="Ferlin"/>
</dbReference>
<proteinExistence type="predicted"/>
<dbReference type="CDD" id="cd04037">
    <property type="entry name" value="C2E_Ferlin"/>
    <property type="match status" value="1"/>
</dbReference>
<evidence type="ECO:0000313" key="7">
    <source>
        <dbReference type="EMBL" id="EDO36865.1"/>
    </source>
</evidence>
<feature type="domain" description="C2" evidence="6">
    <location>
        <begin position="165"/>
        <end position="314"/>
    </location>
</feature>
<keyword evidence="5" id="KW-0472">Membrane</keyword>
<keyword evidence="4" id="KW-1133">Transmembrane helix</keyword>
<dbReference type="InterPro" id="IPR037724">
    <property type="entry name" value="C2E_Ferlin"/>
</dbReference>
<feature type="non-terminal residue" evidence="7">
    <location>
        <position position="329"/>
    </location>
</feature>
<dbReference type="HOGENOM" id="CLU_786530_0_0_1"/>
<dbReference type="Gene3D" id="2.60.40.150">
    <property type="entry name" value="C2 domain"/>
    <property type="match status" value="1"/>
</dbReference>
<dbReference type="GO" id="GO:0016020">
    <property type="term" value="C:membrane"/>
    <property type="evidence" value="ECO:0007669"/>
    <property type="project" value="UniProtKB-SubCell"/>
</dbReference>
<dbReference type="PROSITE" id="PS50004">
    <property type="entry name" value="C2"/>
    <property type="match status" value="1"/>
</dbReference>
<dbReference type="InParanoid" id="A7SHC3"/>
<keyword evidence="2" id="KW-0812">Transmembrane</keyword>
<dbReference type="Pfam" id="PF00168">
    <property type="entry name" value="C2"/>
    <property type="match status" value="2"/>
</dbReference>
<dbReference type="eggNOG" id="KOG1326">
    <property type="taxonomic scope" value="Eukaryota"/>
</dbReference>
<dbReference type="AlphaFoldDB" id="A7SHC3"/>
<dbReference type="CDD" id="cd08374">
    <property type="entry name" value="C2F_Ferlin"/>
    <property type="match status" value="1"/>
</dbReference>
<sequence length="329" mass="37991">MFEMNATIPIIKDLKISLMDYDLVSRDDLIGETVVDLENRFLTRYRACCGLPQTYCTSGINQWRDSQTPRQILDLFCESQGKGRPQYLGNMKLVLDNRVYTLQEFEEGMIHHPHLGAPEQRLALHVLNSMPVVPEHVETRSLYNSLQPNIEQGKLQMWVDIFPKHLGTPGAPFNISPRKPAEYELRVIIWNTSDVILEETSITGEKMSDIYVKGWLAGADDPQKTDVHYRSLDGEGNFNWRFIFPFMYLPAEKIMVVKKKVHFWSLDETEERVPLRLIIQIWDNDQFSPDDFLGQLELTLNRMPKPAKSARKCNLGQLPHLQSKKASSD</sequence>
<dbReference type="SUPFAM" id="SSF49562">
    <property type="entry name" value="C2 domain (Calcium/lipid-binding domain, CaLB)"/>
    <property type="match status" value="2"/>
</dbReference>
<evidence type="ECO:0000259" key="6">
    <source>
        <dbReference type="PROSITE" id="PS50004"/>
    </source>
</evidence>
<keyword evidence="8" id="KW-1185">Reference proteome</keyword>
<organism evidence="7 8">
    <name type="scientific">Nematostella vectensis</name>
    <name type="common">Starlet sea anemone</name>
    <dbReference type="NCBI Taxonomy" id="45351"/>
    <lineage>
        <taxon>Eukaryota</taxon>
        <taxon>Metazoa</taxon>
        <taxon>Cnidaria</taxon>
        <taxon>Anthozoa</taxon>
        <taxon>Hexacorallia</taxon>
        <taxon>Actiniaria</taxon>
        <taxon>Edwardsiidae</taxon>
        <taxon>Nematostella</taxon>
    </lineage>
</organism>
<evidence type="ECO:0000256" key="4">
    <source>
        <dbReference type="ARBA" id="ARBA00022989"/>
    </source>
</evidence>
<protein>
    <recommendedName>
        <fullName evidence="6">C2 domain-containing protein</fullName>
    </recommendedName>
</protein>
<dbReference type="OMA" id="HISATNC"/>
<dbReference type="PANTHER" id="PTHR12546">
    <property type="entry name" value="FER-1-LIKE"/>
    <property type="match status" value="1"/>
</dbReference>
<gene>
    <name evidence="7" type="ORF">NEMVEDRAFT_v1g170650</name>
</gene>
<name>A7SHC3_NEMVE</name>
<dbReference type="EMBL" id="DS469659">
    <property type="protein sequence ID" value="EDO36865.1"/>
    <property type="molecule type" value="Genomic_DNA"/>
</dbReference>
<dbReference type="Proteomes" id="UP000001593">
    <property type="component" value="Unassembled WGS sequence"/>
</dbReference>
<dbReference type="Pfam" id="PF22901">
    <property type="entry name" value="dsrm_Ferlin"/>
    <property type="match status" value="1"/>
</dbReference>
<evidence type="ECO:0000256" key="1">
    <source>
        <dbReference type="ARBA" id="ARBA00004167"/>
    </source>
</evidence>
<reference evidence="7 8" key="1">
    <citation type="journal article" date="2007" name="Science">
        <title>Sea anemone genome reveals ancestral eumetazoan gene repertoire and genomic organization.</title>
        <authorList>
            <person name="Putnam N.H."/>
            <person name="Srivastava M."/>
            <person name="Hellsten U."/>
            <person name="Dirks B."/>
            <person name="Chapman J."/>
            <person name="Salamov A."/>
            <person name="Terry A."/>
            <person name="Shapiro H."/>
            <person name="Lindquist E."/>
            <person name="Kapitonov V.V."/>
            <person name="Jurka J."/>
            <person name="Genikhovich G."/>
            <person name="Grigoriev I.V."/>
            <person name="Lucas S.M."/>
            <person name="Steele R.E."/>
            <person name="Finnerty J.R."/>
            <person name="Technau U."/>
            <person name="Martindale M.Q."/>
            <person name="Rokhsar D.S."/>
        </authorList>
    </citation>
    <scope>NUCLEOTIDE SEQUENCE [LARGE SCALE GENOMIC DNA]</scope>
    <source>
        <strain evidence="8">CH2 X CH6</strain>
    </source>
</reference>
<dbReference type="InterPro" id="IPR000008">
    <property type="entry name" value="C2_dom"/>
</dbReference>
<evidence type="ECO:0000313" key="8">
    <source>
        <dbReference type="Proteomes" id="UP000001593"/>
    </source>
</evidence>
<accession>A7SHC3</accession>
<dbReference type="STRING" id="45351.A7SHC3"/>
<dbReference type="InterPro" id="IPR037725">
    <property type="entry name" value="C2F_Ferlin"/>
</dbReference>
<dbReference type="PhylomeDB" id="A7SHC3"/>
<dbReference type="InterPro" id="IPR035892">
    <property type="entry name" value="C2_domain_sf"/>
</dbReference>
<dbReference type="InterPro" id="IPR055072">
    <property type="entry name" value="Ferlin_DSRM"/>
</dbReference>
<evidence type="ECO:0000256" key="2">
    <source>
        <dbReference type="ARBA" id="ARBA00022692"/>
    </source>
</evidence>
<evidence type="ECO:0000256" key="5">
    <source>
        <dbReference type="ARBA" id="ARBA00023136"/>
    </source>
</evidence>
<dbReference type="PANTHER" id="PTHR12546:SF33">
    <property type="entry name" value="SPERM VESICLE FUSION PROTEIN FER-1"/>
    <property type="match status" value="1"/>
</dbReference>